<evidence type="ECO:0000256" key="1">
    <source>
        <dbReference type="ARBA" id="ARBA00010493"/>
    </source>
</evidence>
<dbReference type="Pfam" id="PF00814">
    <property type="entry name" value="TsaD"/>
    <property type="match status" value="1"/>
</dbReference>
<reference evidence="6" key="1">
    <citation type="submission" date="2016-10" db="EMBL/GenBank/DDBJ databases">
        <authorList>
            <person name="Varghese N."/>
            <person name="Submissions S."/>
        </authorList>
    </citation>
    <scope>NUCLEOTIDE SEQUENCE [LARGE SCALE GENOMIC DNA]</scope>
    <source>
        <strain evidence="6">DSM 217</strain>
    </source>
</reference>
<dbReference type="Proteomes" id="UP000198816">
    <property type="component" value="Unassembled WGS sequence"/>
</dbReference>
<dbReference type="STRING" id="1058.SAMN05421783_101506"/>
<proteinExistence type="inferred from homology"/>
<dbReference type="AlphaFoldDB" id="A0A1H2R1Q9"/>
<dbReference type="PANTHER" id="PTHR11735">
    <property type="entry name" value="TRNA N6-ADENOSINE THREONYLCARBAMOYLTRANSFERASE"/>
    <property type="match status" value="1"/>
</dbReference>
<evidence type="ECO:0000313" key="6">
    <source>
        <dbReference type="Proteomes" id="UP000198816"/>
    </source>
</evidence>
<dbReference type="EMBL" id="FNNZ01000001">
    <property type="protein sequence ID" value="SDW13311.1"/>
    <property type="molecule type" value="Genomic_DNA"/>
</dbReference>
<dbReference type="RefSeq" id="WP_093027745.1">
    <property type="nucleotide sequence ID" value="NZ_FNNZ01000001.1"/>
</dbReference>
<evidence type="ECO:0000256" key="2">
    <source>
        <dbReference type="ARBA" id="ARBA00019012"/>
    </source>
</evidence>
<dbReference type="CDD" id="cd24032">
    <property type="entry name" value="ASKHA_NBD_TsaB"/>
    <property type="match status" value="1"/>
</dbReference>
<sequence>MTTLLAIDTSGDACSAALLSGERIEQVLETAPRRHGELILGMMQQVLDDAGTRLDALDAIAFARGPGSFTGVRIAVAVAQGAAFGAGLPLVPVSTLAAIAQGEFRRSGERRLLVALDARMGEVYWGCFEIDERGLAVARCEERVCPPEAVESPDGEGWFGVGPGWSVYGAELAARTRVSPNAYAGETICEARDLAVLGAAELAAGHAVPPELAAPVYLRDRVTRVG</sequence>
<organism evidence="5 6">
    <name type="scientific">Thiocapsa roseopersicina</name>
    <dbReference type="NCBI Taxonomy" id="1058"/>
    <lineage>
        <taxon>Bacteria</taxon>
        <taxon>Pseudomonadati</taxon>
        <taxon>Pseudomonadota</taxon>
        <taxon>Gammaproteobacteria</taxon>
        <taxon>Chromatiales</taxon>
        <taxon>Chromatiaceae</taxon>
        <taxon>Thiocapsa</taxon>
    </lineage>
</organism>
<evidence type="ECO:0000256" key="3">
    <source>
        <dbReference type="ARBA" id="ARBA00032446"/>
    </source>
</evidence>
<dbReference type="InterPro" id="IPR022496">
    <property type="entry name" value="T6A_TsaB"/>
</dbReference>
<dbReference type="SUPFAM" id="SSF53067">
    <property type="entry name" value="Actin-like ATPase domain"/>
    <property type="match status" value="2"/>
</dbReference>
<comment type="similarity">
    <text evidence="1">Belongs to the KAE1 / TsaD family. TsaB subfamily.</text>
</comment>
<evidence type="ECO:0000259" key="4">
    <source>
        <dbReference type="Pfam" id="PF00814"/>
    </source>
</evidence>
<dbReference type="GO" id="GO:0005829">
    <property type="term" value="C:cytosol"/>
    <property type="evidence" value="ECO:0007669"/>
    <property type="project" value="TreeGrafter"/>
</dbReference>
<name>A0A1H2R1Q9_THIRO</name>
<gene>
    <name evidence="5" type="ORF">SAMN05421783_101506</name>
</gene>
<dbReference type="GO" id="GO:0002949">
    <property type="term" value="P:tRNA threonylcarbamoyladenosine modification"/>
    <property type="evidence" value="ECO:0007669"/>
    <property type="project" value="InterPro"/>
</dbReference>
<feature type="domain" description="Gcp-like" evidence="4">
    <location>
        <begin position="29"/>
        <end position="135"/>
    </location>
</feature>
<dbReference type="InterPro" id="IPR000905">
    <property type="entry name" value="Gcp-like_dom"/>
</dbReference>
<dbReference type="PANTHER" id="PTHR11735:SF11">
    <property type="entry name" value="TRNA THREONYLCARBAMOYLADENOSINE BIOSYNTHESIS PROTEIN TSAB"/>
    <property type="match status" value="1"/>
</dbReference>
<dbReference type="Gene3D" id="3.30.420.40">
    <property type="match status" value="2"/>
</dbReference>
<keyword evidence="6" id="KW-1185">Reference proteome</keyword>
<accession>A0A1H2R1Q9</accession>
<dbReference type="NCBIfam" id="TIGR03725">
    <property type="entry name" value="T6A_YeaZ"/>
    <property type="match status" value="1"/>
</dbReference>
<evidence type="ECO:0000313" key="5">
    <source>
        <dbReference type="EMBL" id="SDW13311.1"/>
    </source>
</evidence>
<dbReference type="InterPro" id="IPR043129">
    <property type="entry name" value="ATPase_NBD"/>
</dbReference>
<dbReference type="OrthoDB" id="9809995at2"/>
<protein>
    <recommendedName>
        <fullName evidence="2">tRNA threonylcarbamoyladenosine biosynthesis protein TsaB</fullName>
    </recommendedName>
    <alternativeName>
        <fullName evidence="3">t(6)A37 threonylcarbamoyladenosine biosynthesis protein TsaB</fullName>
    </alternativeName>
</protein>